<dbReference type="EMBL" id="BT123442">
    <property type="protein sequence ID" value="ADE76762.1"/>
    <property type="molecule type" value="mRNA"/>
</dbReference>
<organism evidence="1">
    <name type="scientific">Picea sitchensis</name>
    <name type="common">Sitka spruce</name>
    <name type="synonym">Pinus sitchensis</name>
    <dbReference type="NCBI Taxonomy" id="3332"/>
    <lineage>
        <taxon>Eukaryota</taxon>
        <taxon>Viridiplantae</taxon>
        <taxon>Streptophyta</taxon>
        <taxon>Embryophyta</taxon>
        <taxon>Tracheophyta</taxon>
        <taxon>Spermatophyta</taxon>
        <taxon>Pinopsida</taxon>
        <taxon>Pinidae</taxon>
        <taxon>Conifers I</taxon>
        <taxon>Pinales</taxon>
        <taxon>Pinaceae</taxon>
        <taxon>Picea</taxon>
    </lineage>
</organism>
<proteinExistence type="evidence at transcript level"/>
<protein>
    <submittedName>
        <fullName evidence="1">Uncharacterized protein</fullName>
    </submittedName>
</protein>
<sequence length="72" mass="8359">MAICNHGFAISRSWRTVSVFAWLLFSFAGFSAFHVKCRVTDCQTQVIFIIIFFVFLQKHPVFTSRIFCNMST</sequence>
<accession>D5AB43</accession>
<name>D5AB43_PICSI</name>
<reference evidence="1" key="1">
    <citation type="submission" date="2010-04" db="EMBL/GenBank/DDBJ databases">
        <authorList>
            <person name="Reid K.E."/>
            <person name="Liao N."/>
            <person name="Chan S."/>
            <person name="Docking R."/>
            <person name="Taylor G."/>
            <person name="Moore R."/>
            <person name="Mayo M."/>
            <person name="Munro S."/>
            <person name="King J."/>
            <person name="Yanchuk A."/>
            <person name="Holt R."/>
            <person name="Jones S."/>
            <person name="Marra M."/>
            <person name="Ritland C.E."/>
            <person name="Ritland K."/>
            <person name="Bohlmann J."/>
        </authorList>
    </citation>
    <scope>NUCLEOTIDE SEQUENCE</scope>
    <source>
        <tissue evidence="1">Bud</tissue>
    </source>
</reference>
<dbReference type="AlphaFoldDB" id="D5AB43"/>
<evidence type="ECO:0000313" key="1">
    <source>
        <dbReference type="EMBL" id="ADE76762.1"/>
    </source>
</evidence>